<dbReference type="UniPathway" id="UPA00219"/>
<dbReference type="GO" id="GO:0051301">
    <property type="term" value="P:cell division"/>
    <property type="evidence" value="ECO:0007669"/>
    <property type="project" value="UniProtKB-KW"/>
</dbReference>
<comment type="subcellular location">
    <subcellularLocation>
        <location evidence="1">Cytoplasm</location>
    </subcellularLocation>
</comment>
<evidence type="ECO:0000256" key="11">
    <source>
        <dbReference type="ARBA" id="ARBA00023306"/>
    </source>
</evidence>
<keyword evidence="9" id="KW-0133">Cell shape</keyword>
<evidence type="ECO:0000313" key="18">
    <source>
        <dbReference type="EMBL" id="OGK21334.1"/>
    </source>
</evidence>
<evidence type="ECO:0000256" key="1">
    <source>
        <dbReference type="ARBA" id="ARBA00004496"/>
    </source>
</evidence>
<dbReference type="InterPro" id="IPR004101">
    <property type="entry name" value="Mur_ligase_C"/>
</dbReference>
<comment type="pathway">
    <text evidence="2">Cell wall biogenesis; peptidoglycan biosynthesis.</text>
</comment>
<dbReference type="PANTHER" id="PTHR43445:SF3">
    <property type="entry name" value="UDP-N-ACETYLMURAMATE--L-ALANINE LIGASE"/>
    <property type="match status" value="1"/>
</dbReference>
<dbReference type="Pfam" id="PF02875">
    <property type="entry name" value="Mur_ligase_C"/>
    <property type="match status" value="1"/>
</dbReference>
<keyword evidence="12" id="KW-0961">Cell wall biogenesis/degradation</keyword>
<evidence type="ECO:0000256" key="2">
    <source>
        <dbReference type="ARBA" id="ARBA00004752"/>
    </source>
</evidence>
<dbReference type="EC" id="6.3.2.8" evidence="3 14"/>
<dbReference type="InterPro" id="IPR050061">
    <property type="entry name" value="MurCDEF_pg_biosynth"/>
</dbReference>
<name>A0A1F7GR06_9BACT</name>
<dbReference type="SUPFAM" id="SSF53623">
    <property type="entry name" value="MurD-like peptide ligases, catalytic domain"/>
    <property type="match status" value="1"/>
</dbReference>
<dbReference type="InterPro" id="IPR013221">
    <property type="entry name" value="Mur_ligase_cen"/>
</dbReference>
<feature type="domain" description="Mur ligase C-terminal" evidence="16">
    <location>
        <begin position="324"/>
        <end position="453"/>
    </location>
</feature>
<dbReference type="Pfam" id="PF01225">
    <property type="entry name" value="Mur_ligase"/>
    <property type="match status" value="1"/>
</dbReference>
<reference evidence="18 19" key="1">
    <citation type="journal article" date="2016" name="Nat. Commun.">
        <title>Thousands of microbial genomes shed light on interconnected biogeochemical processes in an aquifer system.</title>
        <authorList>
            <person name="Anantharaman K."/>
            <person name="Brown C.T."/>
            <person name="Hug L.A."/>
            <person name="Sharon I."/>
            <person name="Castelle C.J."/>
            <person name="Probst A.J."/>
            <person name="Thomas B.C."/>
            <person name="Singh A."/>
            <person name="Wilkins M.J."/>
            <person name="Karaoz U."/>
            <person name="Brodie E.L."/>
            <person name="Williams K.H."/>
            <person name="Hubbard S.S."/>
            <person name="Banfield J.F."/>
        </authorList>
    </citation>
    <scope>NUCLEOTIDE SEQUENCE [LARGE SCALE GENOMIC DNA]</scope>
</reference>
<evidence type="ECO:0000256" key="3">
    <source>
        <dbReference type="ARBA" id="ARBA00012211"/>
    </source>
</evidence>
<dbReference type="SUPFAM" id="SSF51984">
    <property type="entry name" value="MurCD N-terminal domain"/>
    <property type="match status" value="1"/>
</dbReference>
<evidence type="ECO:0000256" key="8">
    <source>
        <dbReference type="ARBA" id="ARBA00022840"/>
    </source>
</evidence>
<dbReference type="GO" id="GO:0009252">
    <property type="term" value="P:peptidoglycan biosynthetic process"/>
    <property type="evidence" value="ECO:0007669"/>
    <property type="project" value="UniProtKB-UniRule"/>
</dbReference>
<keyword evidence="10" id="KW-0573">Peptidoglycan synthesis</keyword>
<dbReference type="Gene3D" id="3.40.1190.10">
    <property type="entry name" value="Mur-like, catalytic domain"/>
    <property type="match status" value="1"/>
</dbReference>
<keyword evidence="11" id="KW-0131">Cell cycle</keyword>
<evidence type="ECO:0000259" key="15">
    <source>
        <dbReference type="Pfam" id="PF01225"/>
    </source>
</evidence>
<evidence type="ECO:0000256" key="13">
    <source>
        <dbReference type="ARBA" id="ARBA00047833"/>
    </source>
</evidence>
<evidence type="ECO:0000259" key="17">
    <source>
        <dbReference type="Pfam" id="PF08245"/>
    </source>
</evidence>
<evidence type="ECO:0000313" key="19">
    <source>
        <dbReference type="Proteomes" id="UP000177026"/>
    </source>
</evidence>
<dbReference type="GO" id="GO:0071555">
    <property type="term" value="P:cell wall organization"/>
    <property type="evidence" value="ECO:0007669"/>
    <property type="project" value="UniProtKB-KW"/>
</dbReference>
<dbReference type="Pfam" id="PF08245">
    <property type="entry name" value="Mur_ligase_M"/>
    <property type="match status" value="1"/>
</dbReference>
<evidence type="ECO:0000256" key="12">
    <source>
        <dbReference type="ARBA" id="ARBA00023316"/>
    </source>
</evidence>
<dbReference type="GO" id="GO:0008360">
    <property type="term" value="P:regulation of cell shape"/>
    <property type="evidence" value="ECO:0007669"/>
    <property type="project" value="UniProtKB-KW"/>
</dbReference>
<evidence type="ECO:0000259" key="16">
    <source>
        <dbReference type="Pfam" id="PF02875"/>
    </source>
</evidence>
<dbReference type="InterPro" id="IPR036565">
    <property type="entry name" value="Mur-like_cat_sf"/>
</dbReference>
<dbReference type="Gene3D" id="3.40.50.720">
    <property type="entry name" value="NAD(P)-binding Rossmann-like Domain"/>
    <property type="match status" value="1"/>
</dbReference>
<evidence type="ECO:0000256" key="6">
    <source>
        <dbReference type="ARBA" id="ARBA00022618"/>
    </source>
</evidence>
<keyword evidence="7" id="KW-0547">Nucleotide-binding</keyword>
<dbReference type="Proteomes" id="UP000177026">
    <property type="component" value="Unassembled WGS sequence"/>
</dbReference>
<dbReference type="GO" id="GO:0008763">
    <property type="term" value="F:UDP-N-acetylmuramate-L-alanine ligase activity"/>
    <property type="evidence" value="ECO:0007669"/>
    <property type="project" value="UniProtKB-UniRule"/>
</dbReference>
<proteinExistence type="predicted"/>
<dbReference type="GO" id="GO:0005524">
    <property type="term" value="F:ATP binding"/>
    <property type="evidence" value="ECO:0007669"/>
    <property type="project" value="UniProtKB-KW"/>
</dbReference>
<accession>A0A1F7GR06</accession>
<keyword evidence="5 18" id="KW-0436">Ligase</keyword>
<dbReference type="SUPFAM" id="SSF53244">
    <property type="entry name" value="MurD-like peptide ligases, peptide-binding domain"/>
    <property type="match status" value="1"/>
</dbReference>
<dbReference type="EMBL" id="MFZI01000019">
    <property type="protein sequence ID" value="OGK21334.1"/>
    <property type="molecule type" value="Genomic_DNA"/>
</dbReference>
<dbReference type="InterPro" id="IPR005758">
    <property type="entry name" value="UDP-N-AcMur_Ala_ligase_MurC"/>
</dbReference>
<evidence type="ECO:0000256" key="9">
    <source>
        <dbReference type="ARBA" id="ARBA00022960"/>
    </source>
</evidence>
<gene>
    <name evidence="18" type="ORF">A2866_01335</name>
</gene>
<comment type="catalytic activity">
    <reaction evidence="13">
        <text>UDP-N-acetyl-alpha-D-muramate + L-alanine + ATP = UDP-N-acetyl-alpha-D-muramoyl-L-alanine + ADP + phosphate + H(+)</text>
        <dbReference type="Rhea" id="RHEA:23372"/>
        <dbReference type="ChEBI" id="CHEBI:15378"/>
        <dbReference type="ChEBI" id="CHEBI:30616"/>
        <dbReference type="ChEBI" id="CHEBI:43474"/>
        <dbReference type="ChEBI" id="CHEBI:57972"/>
        <dbReference type="ChEBI" id="CHEBI:70757"/>
        <dbReference type="ChEBI" id="CHEBI:83898"/>
        <dbReference type="ChEBI" id="CHEBI:456216"/>
        <dbReference type="EC" id="6.3.2.8"/>
    </reaction>
</comment>
<dbReference type="AlphaFoldDB" id="A0A1F7GR06"/>
<evidence type="ECO:0000256" key="10">
    <source>
        <dbReference type="ARBA" id="ARBA00022984"/>
    </source>
</evidence>
<dbReference type="InterPro" id="IPR036615">
    <property type="entry name" value="Mur_ligase_C_dom_sf"/>
</dbReference>
<organism evidence="18 19">
    <name type="scientific">Candidatus Roizmanbacteria bacterium RIFCSPHIGHO2_01_FULL_39_8</name>
    <dbReference type="NCBI Taxonomy" id="1802033"/>
    <lineage>
        <taxon>Bacteria</taxon>
        <taxon>Candidatus Roizmaniibacteriota</taxon>
    </lineage>
</organism>
<dbReference type="NCBIfam" id="TIGR01082">
    <property type="entry name" value="murC"/>
    <property type="match status" value="1"/>
</dbReference>
<sequence length="471" mass="52547">MLNQAKNIFLVGIKGVAMANLASILQKMGKSVLGSDVSEEFITEELLKKNSIRVQRGFLSSDLPENTDLVIYSSGHQGQENPQVLEAKKRAIKTITQAEFLGELAKQFRTTIAVCGCHGKTTASSLLAYALKKLGAKPSYMVGSSQFNNLPGGDYEGNDYFVVEADEYGVNPPYDLTPKFHFLDPDYILCTNIDFDHPDVYKDLTHTQEVFLKFFYKRKLILCADDGPTIQTVNSLDRKQYTTYGYLHHADAEISHVKTIAQGSSFKLTIGGHLRGVLEAGFTIKLSGEKNISNTAGVVLTLLQLGFSTEKIRDAIKDFSGAKRRFELISVIGETYLFDDYAHHPKEISATIKAARVRFPKRKIVVIFQPHTYSRTQAFIPDFASSLGLADKTYILPIFPSARENVKSFKVSSSDIARLNPDKIVYVDSRRELLKHLTSYIKQSEVIFTMGAGDVYKLKEEIIPLLRSKAA</sequence>
<evidence type="ECO:0000256" key="4">
    <source>
        <dbReference type="ARBA" id="ARBA00022490"/>
    </source>
</evidence>
<dbReference type="Gene3D" id="3.90.190.20">
    <property type="entry name" value="Mur ligase, C-terminal domain"/>
    <property type="match status" value="1"/>
</dbReference>
<feature type="domain" description="Mur ligase N-terminal catalytic" evidence="15">
    <location>
        <begin position="10"/>
        <end position="109"/>
    </location>
</feature>
<comment type="caution">
    <text evidence="18">The sequence shown here is derived from an EMBL/GenBank/DDBJ whole genome shotgun (WGS) entry which is preliminary data.</text>
</comment>
<evidence type="ECO:0000256" key="5">
    <source>
        <dbReference type="ARBA" id="ARBA00022598"/>
    </source>
</evidence>
<evidence type="ECO:0000256" key="14">
    <source>
        <dbReference type="NCBIfam" id="TIGR01082"/>
    </source>
</evidence>
<dbReference type="PANTHER" id="PTHR43445">
    <property type="entry name" value="UDP-N-ACETYLMURAMATE--L-ALANINE LIGASE-RELATED"/>
    <property type="match status" value="1"/>
</dbReference>
<keyword evidence="8" id="KW-0067">ATP-binding</keyword>
<dbReference type="GO" id="GO:0005737">
    <property type="term" value="C:cytoplasm"/>
    <property type="evidence" value="ECO:0007669"/>
    <property type="project" value="UniProtKB-SubCell"/>
</dbReference>
<protein>
    <recommendedName>
        <fullName evidence="3 14">UDP-N-acetylmuramate--L-alanine ligase</fullName>
        <ecNumber evidence="3 14">6.3.2.8</ecNumber>
    </recommendedName>
</protein>
<evidence type="ECO:0000256" key="7">
    <source>
        <dbReference type="ARBA" id="ARBA00022741"/>
    </source>
</evidence>
<keyword evidence="4" id="KW-0963">Cytoplasm</keyword>
<feature type="domain" description="Mur ligase central" evidence="17">
    <location>
        <begin position="114"/>
        <end position="300"/>
    </location>
</feature>
<keyword evidence="6" id="KW-0132">Cell division</keyword>
<dbReference type="InterPro" id="IPR000713">
    <property type="entry name" value="Mur_ligase_N"/>
</dbReference>